<organism evidence="12 13">
    <name type="scientific">Trypanosoma congolense (strain IL3000)</name>
    <dbReference type="NCBI Taxonomy" id="1068625"/>
    <lineage>
        <taxon>Eukaryota</taxon>
        <taxon>Discoba</taxon>
        <taxon>Euglenozoa</taxon>
        <taxon>Kinetoplastea</taxon>
        <taxon>Metakinetoplastina</taxon>
        <taxon>Trypanosomatida</taxon>
        <taxon>Trypanosomatidae</taxon>
        <taxon>Trypanosoma</taxon>
        <taxon>Nannomonas</taxon>
    </lineage>
</organism>
<evidence type="ECO:0000256" key="2">
    <source>
        <dbReference type="ARBA" id="ARBA00004609"/>
    </source>
</evidence>
<dbReference type="GO" id="GO:0005886">
    <property type="term" value="C:plasma membrane"/>
    <property type="evidence" value="ECO:0007669"/>
    <property type="project" value="UniProtKB-SubCell"/>
</dbReference>
<comment type="caution">
    <text evidence="12">The sequence shown here is derived from an EMBL/GenBank/DDBJ whole genome shotgun (WGS) entry which is preliminary data.</text>
</comment>
<feature type="signal peptide" evidence="10">
    <location>
        <begin position="1"/>
        <end position="17"/>
    </location>
</feature>
<evidence type="ECO:0000256" key="8">
    <source>
        <dbReference type="ARBA" id="ARBA00023288"/>
    </source>
</evidence>
<dbReference type="EMBL" id="CAEQ01002607">
    <property type="protein sequence ID" value="CCD17146.1"/>
    <property type="molecule type" value="Genomic_DNA"/>
</dbReference>
<gene>
    <name evidence="12" type="ORF">TCIL3000_0_19930</name>
</gene>
<dbReference type="VEuPathDB" id="TriTrypDB:TcIL3000_0_19930"/>
<evidence type="ECO:0000256" key="5">
    <source>
        <dbReference type="ARBA" id="ARBA00022729"/>
    </source>
</evidence>
<dbReference type="InterPro" id="IPR025932">
    <property type="entry name" value="Trypano_VSG_B_N_dom"/>
</dbReference>
<reference evidence="13" key="1">
    <citation type="submission" date="2011-07" db="EMBL/GenBank/DDBJ databases">
        <title>Divergent evolution of antigenic variation in African trypanosomes.</title>
        <authorList>
            <person name="Jackson A.P."/>
            <person name="Berry A."/>
            <person name="Allison H.C."/>
            <person name="Burton P."/>
            <person name="Anderson J."/>
            <person name="Aslett M."/>
            <person name="Brown R."/>
            <person name="Corton N."/>
            <person name="Harris D."/>
            <person name="Hauser H."/>
            <person name="Gamble J."/>
            <person name="Gilderthorp R."/>
            <person name="McQuillan J."/>
            <person name="Quail M.A."/>
            <person name="Sanders M."/>
            <person name="Van Tonder A."/>
            <person name="Ginger M.L."/>
            <person name="Donelson J.E."/>
            <person name="Field M.C."/>
            <person name="Barry J.D."/>
            <person name="Berriman M."/>
            <person name="Hertz-Fowler C."/>
        </authorList>
    </citation>
    <scope>NUCLEOTIDE SEQUENCE [LARGE SCALE GENOMIC DNA]</scope>
    <source>
        <strain evidence="13">IL3000</strain>
    </source>
</reference>
<proteinExistence type="predicted"/>
<feature type="region of interest" description="Disordered" evidence="9">
    <location>
        <begin position="383"/>
        <end position="417"/>
    </location>
</feature>
<evidence type="ECO:0000256" key="6">
    <source>
        <dbReference type="ARBA" id="ARBA00023136"/>
    </source>
</evidence>
<protein>
    <submittedName>
        <fullName evidence="12">Variant surface glycoprotein</fullName>
    </submittedName>
</protein>
<evidence type="ECO:0000256" key="3">
    <source>
        <dbReference type="ARBA" id="ARBA00022475"/>
    </source>
</evidence>
<evidence type="ECO:0000313" key="12">
    <source>
        <dbReference type="EMBL" id="CCD17146.1"/>
    </source>
</evidence>
<evidence type="ECO:0000256" key="1">
    <source>
        <dbReference type="ARBA" id="ARBA00002523"/>
    </source>
</evidence>
<keyword evidence="8" id="KW-0449">Lipoprotein</keyword>
<dbReference type="GO" id="GO:0098552">
    <property type="term" value="C:side of membrane"/>
    <property type="evidence" value="ECO:0007669"/>
    <property type="project" value="UniProtKB-KW"/>
</dbReference>
<keyword evidence="5 10" id="KW-0732">Signal</keyword>
<name>F9WIJ8_TRYCI</name>
<keyword evidence="13" id="KW-1185">Reference proteome</keyword>
<evidence type="ECO:0000256" key="4">
    <source>
        <dbReference type="ARBA" id="ARBA00022622"/>
    </source>
</evidence>
<comment type="subcellular location">
    <subcellularLocation>
        <location evidence="2">Cell membrane</location>
        <topology evidence="2">Lipid-anchor</topology>
        <topology evidence="2">GPI-anchor</topology>
    </subcellularLocation>
</comment>
<feature type="compositionally biased region" description="Polar residues" evidence="9">
    <location>
        <begin position="386"/>
        <end position="399"/>
    </location>
</feature>
<evidence type="ECO:0000256" key="10">
    <source>
        <dbReference type="SAM" id="SignalP"/>
    </source>
</evidence>
<feature type="domain" description="Trypanosome variant surface glycoprotein B-type N-terminal" evidence="11">
    <location>
        <begin position="20"/>
        <end position="362"/>
    </location>
</feature>
<reference evidence="12 13" key="2">
    <citation type="journal article" date="2012" name="Proc. Natl. Acad. Sci. U.S.A.">
        <title>Antigenic diversity is generated by distinct evolutionary mechanisms in African trypanosome species.</title>
        <authorList>
            <person name="Jackson A.P."/>
            <person name="Berry A."/>
            <person name="Aslett M."/>
            <person name="Allison H.C."/>
            <person name="Burton P."/>
            <person name="Vavrova-Anderson J."/>
            <person name="Brown R."/>
            <person name="Browne H."/>
            <person name="Corton N."/>
            <person name="Hauser H."/>
            <person name="Gamble J."/>
            <person name="Gilderthorp R."/>
            <person name="Marcello L."/>
            <person name="McQuillan J."/>
            <person name="Otto T.D."/>
            <person name="Quail M.A."/>
            <person name="Sanders M.J."/>
            <person name="van Tonder A."/>
            <person name="Ginger M.L."/>
            <person name="Field M.C."/>
            <person name="Barry J.D."/>
            <person name="Hertz-Fowler C."/>
            <person name="Berriman M."/>
        </authorList>
    </citation>
    <scope>NUCLEOTIDE SEQUENCE [LARGE SCALE GENOMIC DNA]</scope>
    <source>
        <strain evidence="12 13">IL3000</strain>
    </source>
</reference>
<accession>F9WIJ8</accession>
<dbReference type="OMA" id="SAVMWIW"/>
<sequence>MLKSLTLLLLLLLGALQGKIQVEGTGDGKNTPIARTLCAIKGLLQAVESINTPEMNPHFRNMVEEIERLNMSTLPERLFSQQTIPPYSEGEWKAKQESLKDKFTTFAGDEVSIKFVGGYPQARLANERIAKLLARAQRVLAEIGRVKQDEMTKVRAAKEWARKALFATNETAASTKSFAQTIEKGCGQTSVNTHPGANAGMSLVNDFVCLCGKGTSTRDGKACTDGRAAIGAGTDWSAESNALSDWGHIKTLCVDEAPVRVSSQEIRAAIQTYAAFVNGDPGTAKKGLVVGFSNSDDGFCGANAHTACVSYPNVGQTNRGTDADATKPPYIEWAVNGVKAADYLDEAREEATKIPPLAGRLEMAVGRAWEIYERLLAEGVLDTTARDSTPSKEPNGTRTPPSAAPAASNHPRDGVTKSITPSAVMWIWAG</sequence>
<evidence type="ECO:0000259" key="11">
    <source>
        <dbReference type="Pfam" id="PF13206"/>
    </source>
</evidence>
<feature type="chain" id="PRO_5003395080" evidence="10">
    <location>
        <begin position="18"/>
        <end position="430"/>
    </location>
</feature>
<dbReference type="AlphaFoldDB" id="F9WIJ8"/>
<comment type="function">
    <text evidence="1">VSG forms a coat on the surface of the parasite. The trypanosome evades the immune response of the host by expressing a series of antigenically distinct VSGs from an estimated 1000 VSG genes.</text>
</comment>
<keyword evidence="7" id="KW-0325">Glycoprotein</keyword>
<dbReference type="Proteomes" id="UP000000702">
    <property type="component" value="Unassembled WGS sequence"/>
</dbReference>
<dbReference type="Pfam" id="PF13206">
    <property type="entry name" value="VSG_B"/>
    <property type="match status" value="1"/>
</dbReference>
<keyword evidence="4" id="KW-0336">GPI-anchor</keyword>
<keyword evidence="3" id="KW-1003">Cell membrane</keyword>
<evidence type="ECO:0000256" key="7">
    <source>
        <dbReference type="ARBA" id="ARBA00023180"/>
    </source>
</evidence>
<keyword evidence="6" id="KW-0472">Membrane</keyword>
<evidence type="ECO:0000313" key="13">
    <source>
        <dbReference type="Proteomes" id="UP000000702"/>
    </source>
</evidence>
<evidence type="ECO:0000256" key="9">
    <source>
        <dbReference type="SAM" id="MobiDB-lite"/>
    </source>
</evidence>